<dbReference type="SUPFAM" id="SSF50341">
    <property type="entry name" value="CheW-like"/>
    <property type="match status" value="1"/>
</dbReference>
<sequence>MPTRDSFPIEPFLPYMRDVAKCEQALHEVNLMWHMIESSARMNCPREAGTILPTMAATRARFRQLEEELVINLAREKLRNAHAALATTAGYIIEIVVRNLFERTADVGFLATDRELCLFVAGITSDTDAVRRRLCAYRDKYTVYDEIILLDTSGRVLVQLDPQSALDSSRDALIARTLVCDTYVETFRASDLCPDKRNALIYSRRLCHPDTGAVIGVLCLSFAFEEEMGRIFSTHGDPGDRSNMLLLDGDNRVIASADTYWMPLGTLVPVNASDVPGLMMFGGREYLVCTISSQGYQGYPGPAGWQGQVMIPVDIAFGGKQATLLDQLAPALANGVLSHAHAFCPPLFGIMRAADSASETIRRVVWNGQVMTTGQDAGLGRLKTILEQISETGARSNALFAESIRDLFDTVLASGLRDTEFVTHLLVDLLDRNLYERANDCRWWALTPELRRLLAVTQRSAGDIDNMTRILATINGLYSVYTCLFVYDRNGMIIASTGEGIGTTIDAVSLGQVTALRTGQDYYVSPFEPSTLYGDMPTYVYHAAIRHPDRDTEVIGGIGIVFDAGPEFSAMLCGGLGGKTETQADTRAFFVDRRGVIIASTDPSRPVGGTLDVDSSFLAPGSGCSTSRIVTHDGSYALVGCTASHGYREFKVSDAYSGDASADVIAVVIAAVGPVAQGSVGNTEPVARFTSVPGMLDGLEFATFYLDNALLAIPAEHVREALPAAGVSPMSIGAGAGCLGILPVVGSQPGMSDDFVWVFDLGAFLSGKPTVQDSRSQIIVVRLGQRSIGLLVTQLHGVGRFDPAQLVATPMGGQATGNGMLVRQVIQAEEDNLLIQVVDLAYLFGVLMAPANAAPELPDNVYALQPAGYSSTGGNAQKAGSH</sequence>
<evidence type="ECO:0000313" key="2">
    <source>
        <dbReference type="EMBL" id="GAA4011191.1"/>
    </source>
</evidence>
<dbReference type="Proteomes" id="UP001501353">
    <property type="component" value="Unassembled WGS sequence"/>
</dbReference>
<dbReference type="Pfam" id="PF01584">
    <property type="entry name" value="CheW"/>
    <property type="match status" value="1"/>
</dbReference>
<dbReference type="EMBL" id="BAAAZE010000001">
    <property type="protein sequence ID" value="GAA4011191.1"/>
    <property type="molecule type" value="Genomic_DNA"/>
</dbReference>
<name>A0ABP7SFR4_9BURK</name>
<accession>A0ABP7SFR4</accession>
<dbReference type="PROSITE" id="PS50851">
    <property type="entry name" value="CHEW"/>
    <property type="match status" value="1"/>
</dbReference>
<reference evidence="3" key="1">
    <citation type="journal article" date="2019" name="Int. J. Syst. Evol. Microbiol.">
        <title>The Global Catalogue of Microorganisms (GCM) 10K type strain sequencing project: providing services to taxonomists for standard genome sequencing and annotation.</title>
        <authorList>
            <consortium name="The Broad Institute Genomics Platform"/>
            <consortium name="The Broad Institute Genome Sequencing Center for Infectious Disease"/>
            <person name="Wu L."/>
            <person name="Ma J."/>
        </authorList>
    </citation>
    <scope>NUCLEOTIDE SEQUENCE [LARGE SCALE GENOMIC DNA]</scope>
    <source>
        <strain evidence="3">JCM 16673</strain>
    </source>
</reference>
<comment type="caution">
    <text evidence="2">The sequence shown here is derived from an EMBL/GenBank/DDBJ whole genome shotgun (WGS) entry which is preliminary data.</text>
</comment>
<protein>
    <recommendedName>
        <fullName evidence="1">CheW-like domain-containing protein</fullName>
    </recommendedName>
</protein>
<feature type="domain" description="CheW-like" evidence="1">
    <location>
        <begin position="698"/>
        <end position="849"/>
    </location>
</feature>
<dbReference type="Gene3D" id="2.40.50.180">
    <property type="entry name" value="CheA-289, Domain 4"/>
    <property type="match status" value="1"/>
</dbReference>
<evidence type="ECO:0000313" key="3">
    <source>
        <dbReference type="Proteomes" id="UP001501353"/>
    </source>
</evidence>
<gene>
    <name evidence="2" type="ORF">GCM10022212_00100</name>
</gene>
<proteinExistence type="predicted"/>
<dbReference type="InterPro" id="IPR036061">
    <property type="entry name" value="CheW-like_dom_sf"/>
</dbReference>
<dbReference type="SMART" id="SM00260">
    <property type="entry name" value="CheW"/>
    <property type="match status" value="1"/>
</dbReference>
<dbReference type="InterPro" id="IPR002545">
    <property type="entry name" value="CheW-lke_dom"/>
</dbReference>
<dbReference type="RefSeq" id="WP_344761129.1">
    <property type="nucleotide sequence ID" value="NZ_BAAAZE010000001.1"/>
</dbReference>
<keyword evidence="3" id="KW-1185">Reference proteome</keyword>
<evidence type="ECO:0000259" key="1">
    <source>
        <dbReference type="PROSITE" id="PS50851"/>
    </source>
</evidence>
<organism evidence="2 3">
    <name type="scientific">Actimicrobium antarcticum</name>
    <dbReference type="NCBI Taxonomy" id="1051899"/>
    <lineage>
        <taxon>Bacteria</taxon>
        <taxon>Pseudomonadati</taxon>
        <taxon>Pseudomonadota</taxon>
        <taxon>Betaproteobacteria</taxon>
        <taxon>Burkholderiales</taxon>
        <taxon>Oxalobacteraceae</taxon>
        <taxon>Actimicrobium</taxon>
    </lineage>
</organism>